<dbReference type="EMBL" id="BNCP01000004">
    <property type="protein sequence ID" value="GIL73153.1"/>
    <property type="molecule type" value="Genomic_DNA"/>
</dbReference>
<dbReference type="PANTHER" id="PTHR28069:SF2">
    <property type="entry name" value="GH20023P"/>
    <property type="match status" value="1"/>
</dbReference>
<comment type="caution">
    <text evidence="3">The sequence shown here is derived from an EMBL/GenBank/DDBJ whole genome shotgun (WGS) entry which is preliminary data.</text>
</comment>
<dbReference type="SUPFAM" id="SSF144232">
    <property type="entry name" value="HIT/MYND zinc finger-like"/>
    <property type="match status" value="1"/>
</dbReference>
<dbReference type="AlphaFoldDB" id="A0A8J4G526"/>
<keyword evidence="5" id="KW-1185">Reference proteome</keyword>
<dbReference type="InterPro" id="IPR046824">
    <property type="entry name" value="Mss51-like_C"/>
</dbReference>
<dbReference type="Pfam" id="PF20179">
    <property type="entry name" value="MSS51_C"/>
    <property type="match status" value="1"/>
</dbReference>
<dbReference type="Proteomes" id="UP000722791">
    <property type="component" value="Unassembled WGS sequence"/>
</dbReference>
<proteinExistence type="predicted"/>
<feature type="domain" description="Mitochondrial splicing suppressor 51-like C-terminal" evidence="1">
    <location>
        <begin position="232"/>
        <end position="399"/>
    </location>
</feature>
<accession>A0A8J4G526</accession>
<organism evidence="3 4">
    <name type="scientific">Volvox reticuliferus</name>
    <dbReference type="NCBI Taxonomy" id="1737510"/>
    <lineage>
        <taxon>Eukaryota</taxon>
        <taxon>Viridiplantae</taxon>
        <taxon>Chlorophyta</taxon>
        <taxon>core chlorophytes</taxon>
        <taxon>Chlorophyceae</taxon>
        <taxon>CS clade</taxon>
        <taxon>Chlamydomonadales</taxon>
        <taxon>Volvocaceae</taxon>
        <taxon>Volvox</taxon>
    </lineage>
</organism>
<dbReference type="EMBL" id="BNCQ01000006">
    <property type="protein sequence ID" value="GIL99625.1"/>
    <property type="molecule type" value="Genomic_DNA"/>
</dbReference>
<protein>
    <recommendedName>
        <fullName evidence="1">Mitochondrial splicing suppressor 51-like C-terminal domain-containing protein</fullName>
    </recommendedName>
</protein>
<name>A0A8J4G526_9CHLO</name>
<dbReference type="Proteomes" id="UP000747110">
    <property type="component" value="Unassembled WGS sequence"/>
</dbReference>
<evidence type="ECO:0000313" key="3">
    <source>
        <dbReference type="EMBL" id="GIL99625.1"/>
    </source>
</evidence>
<dbReference type="PANTHER" id="PTHR28069">
    <property type="entry name" value="GH20023P"/>
    <property type="match status" value="1"/>
</dbReference>
<evidence type="ECO:0000313" key="4">
    <source>
        <dbReference type="Proteomes" id="UP000722791"/>
    </source>
</evidence>
<gene>
    <name evidence="2" type="ORF">Vretifemale_3346</name>
    <name evidence="3" type="ORF">Vretimale_4745</name>
</gene>
<dbReference type="OrthoDB" id="194537at2759"/>
<dbReference type="Gene3D" id="6.10.140.2220">
    <property type="match status" value="1"/>
</dbReference>
<reference evidence="3" key="1">
    <citation type="journal article" date="2021" name="Proc. Natl. Acad. Sci. U.S.A.">
        <title>Three genomes in the algal genus Volvox reveal the fate of a haploid sex-determining region after a transition to homothallism.</title>
        <authorList>
            <person name="Yamamoto K."/>
            <person name="Hamaji T."/>
            <person name="Kawai-Toyooka H."/>
            <person name="Matsuzaki R."/>
            <person name="Takahashi F."/>
            <person name="Nishimura Y."/>
            <person name="Kawachi M."/>
            <person name="Noguchi H."/>
            <person name="Minakuchi Y."/>
            <person name="Umen J.G."/>
            <person name="Toyoda A."/>
            <person name="Nozaki H."/>
        </authorList>
    </citation>
    <scope>NUCLEOTIDE SEQUENCE</scope>
    <source>
        <strain evidence="3">NIES-3785</strain>
        <strain evidence="2">NIES-3786</strain>
    </source>
</reference>
<evidence type="ECO:0000313" key="2">
    <source>
        <dbReference type="EMBL" id="GIL73153.1"/>
    </source>
</evidence>
<evidence type="ECO:0000259" key="1">
    <source>
        <dbReference type="Pfam" id="PF20179"/>
    </source>
</evidence>
<sequence>MVPNITIHPLLMPAVEAMHQLSVEGTARIEDDPELSPGLDCCAVCAGPLDGCPTSCTNCDSVRYCSPQHLVDDVSNHAAVCEALRCMRHADRLFDDQILPAAQKWTGSSGDSVEQLLPVSQQPAPNAFLVPPPAQHGWEYVSPDKFLLVFPRSEHQCEEGEDPPAAKRPRKLDVGGAAAISHHGLNRAAQEGPDGPGAAGLRNGLDAEAQLQLAAELAERTSTLTYAYTATYALQTAPAARDAACRAKNEERSLELVVLGAAADAELGDLRSWQVIATAVDHHVRIKFVGPEVSEHLAGTEAQQGRVTMRFEQGTYEQGVRGQRGSQLPEAPDIYFAFNPGFTCPDYDWVATVKSLARVRRSQTGSLLSDGQQTSGTDQVPCLVVATNTSMEAQMEAEWLNEYGWHGDGPASPNPYTSLKLAQSGTLANDLYKKNAWLSVYTHRLVPPRTHRDGRSGKYSAKAATLRAAQVLYNTMVAPVARLLQK</sequence>
<evidence type="ECO:0000313" key="5">
    <source>
        <dbReference type="Proteomes" id="UP000747110"/>
    </source>
</evidence>